<evidence type="ECO:0000313" key="2">
    <source>
        <dbReference type="Proteomes" id="UP000801492"/>
    </source>
</evidence>
<name>A0A8K0GBI7_IGNLU</name>
<proteinExistence type="predicted"/>
<keyword evidence="2" id="KW-1185">Reference proteome</keyword>
<organism evidence="1 2">
    <name type="scientific">Ignelater luminosus</name>
    <name type="common">Cucubano</name>
    <name type="synonym">Pyrophorus luminosus</name>
    <dbReference type="NCBI Taxonomy" id="2038154"/>
    <lineage>
        <taxon>Eukaryota</taxon>
        <taxon>Metazoa</taxon>
        <taxon>Ecdysozoa</taxon>
        <taxon>Arthropoda</taxon>
        <taxon>Hexapoda</taxon>
        <taxon>Insecta</taxon>
        <taxon>Pterygota</taxon>
        <taxon>Neoptera</taxon>
        <taxon>Endopterygota</taxon>
        <taxon>Coleoptera</taxon>
        <taxon>Polyphaga</taxon>
        <taxon>Elateriformia</taxon>
        <taxon>Elateroidea</taxon>
        <taxon>Elateridae</taxon>
        <taxon>Agrypninae</taxon>
        <taxon>Pyrophorini</taxon>
        <taxon>Ignelater</taxon>
    </lineage>
</organism>
<reference evidence="1" key="1">
    <citation type="submission" date="2019-08" db="EMBL/GenBank/DDBJ databases">
        <title>The genome of the North American firefly Photinus pyralis.</title>
        <authorList>
            <consortium name="Photinus pyralis genome working group"/>
            <person name="Fallon T.R."/>
            <person name="Sander Lower S.E."/>
            <person name="Weng J.-K."/>
        </authorList>
    </citation>
    <scope>NUCLEOTIDE SEQUENCE</scope>
    <source>
        <strain evidence="1">TRF0915ILg1</strain>
        <tissue evidence="1">Whole body</tissue>
    </source>
</reference>
<dbReference type="Proteomes" id="UP000801492">
    <property type="component" value="Unassembled WGS sequence"/>
</dbReference>
<gene>
    <name evidence="1" type="ORF">ILUMI_13340</name>
</gene>
<accession>A0A8K0GBI7</accession>
<evidence type="ECO:0000313" key="1">
    <source>
        <dbReference type="EMBL" id="KAF2892831.1"/>
    </source>
</evidence>
<comment type="caution">
    <text evidence="1">The sequence shown here is derived from an EMBL/GenBank/DDBJ whole genome shotgun (WGS) entry which is preliminary data.</text>
</comment>
<protein>
    <submittedName>
        <fullName evidence="1">Uncharacterized protein</fullName>
    </submittedName>
</protein>
<dbReference type="AlphaFoldDB" id="A0A8K0GBI7"/>
<dbReference type="EMBL" id="VTPC01008438">
    <property type="protein sequence ID" value="KAF2892831.1"/>
    <property type="molecule type" value="Genomic_DNA"/>
</dbReference>
<sequence length="133" mass="14930">MITIEGRDLEKETCKLVQEVWETEDMPASSKESLIVYPIYKKGEKAIALLDIVCGGPNFLLGGRATTEAVAKKSFGRKSDKLCLSPGKQEGYIEKEIECTGLPQWKRRMAYSWTEPLKPDRETGHIIVVVVTQ</sequence>